<accession>A0A031GUN5</accession>
<gene>
    <name evidence="3" type="ORF">FHI69_19865</name>
    <name evidence="2" type="ORF">SAMN03097694_5322</name>
</gene>
<proteinExistence type="predicted"/>
<keyword evidence="1" id="KW-0472">Membrane</keyword>
<evidence type="ECO:0000313" key="4">
    <source>
        <dbReference type="Proteomes" id="UP000182489"/>
    </source>
</evidence>
<feature type="transmembrane region" description="Helical" evidence="1">
    <location>
        <begin position="53"/>
        <end position="74"/>
    </location>
</feature>
<evidence type="ECO:0000313" key="5">
    <source>
        <dbReference type="Proteomes" id="UP000305681"/>
    </source>
</evidence>
<dbReference type="EMBL" id="FPKH01000008">
    <property type="protein sequence ID" value="SFY24600.1"/>
    <property type="molecule type" value="Genomic_DNA"/>
</dbReference>
<dbReference type="EMBL" id="VDGE01000008">
    <property type="protein sequence ID" value="TNC75362.1"/>
    <property type="molecule type" value="Genomic_DNA"/>
</dbReference>
<dbReference type="Proteomes" id="UP000305681">
    <property type="component" value="Unassembled WGS sequence"/>
</dbReference>
<comment type="caution">
    <text evidence="2">The sequence shown here is derived from an EMBL/GenBank/DDBJ whole genome shotgun (WGS) entry which is preliminary data.</text>
</comment>
<dbReference type="Proteomes" id="UP000182489">
    <property type="component" value="Unassembled WGS sequence"/>
</dbReference>
<dbReference type="RefSeq" id="WP_034749180.1">
    <property type="nucleotide sequence ID" value="NZ_FPKH01000008.1"/>
</dbReference>
<evidence type="ECO:0000313" key="3">
    <source>
        <dbReference type="EMBL" id="TNC75362.1"/>
    </source>
</evidence>
<organism evidence="2 4">
    <name type="scientific">Janthinobacterium lividum</name>
    <dbReference type="NCBI Taxonomy" id="29581"/>
    <lineage>
        <taxon>Bacteria</taxon>
        <taxon>Pseudomonadati</taxon>
        <taxon>Pseudomonadota</taxon>
        <taxon>Betaproteobacteria</taxon>
        <taxon>Burkholderiales</taxon>
        <taxon>Oxalobacteraceae</taxon>
        <taxon>Janthinobacterium</taxon>
    </lineage>
</organism>
<name>A0A031GUN5_9BURK</name>
<reference evidence="2 4" key="1">
    <citation type="submission" date="2016-11" db="EMBL/GenBank/DDBJ databases">
        <authorList>
            <person name="Varghese N."/>
            <person name="Submissions S."/>
        </authorList>
    </citation>
    <scope>NUCLEOTIDE SEQUENCE [LARGE SCALE GENOMIC DNA]</scope>
    <source>
        <strain evidence="2 4">NFR18</strain>
    </source>
</reference>
<keyword evidence="1" id="KW-0812">Transmembrane</keyword>
<dbReference type="OrthoDB" id="5422038at2"/>
<sequence length="85" mass="9705">MTDKSTPQYWFPAKTYGWGWGLPITWQGWLVFLAALALFACGAFLFPPQTMLVGYIVYEVAIVAVLIFICQLKGEPTSWRWGKKK</sequence>
<evidence type="ECO:0000313" key="2">
    <source>
        <dbReference type="EMBL" id="SFY24600.1"/>
    </source>
</evidence>
<evidence type="ECO:0000256" key="1">
    <source>
        <dbReference type="SAM" id="Phobius"/>
    </source>
</evidence>
<reference evidence="3 5" key="2">
    <citation type="submission" date="2019-06" db="EMBL/GenBank/DDBJ databases">
        <title>Genome sequence of Janthinobacterium lividum UCD_MED1.</title>
        <authorList>
            <person name="De Leon M.E."/>
            <person name="Jospin G."/>
        </authorList>
    </citation>
    <scope>NUCLEOTIDE SEQUENCE [LARGE SCALE GENOMIC DNA]</scope>
    <source>
        <strain evidence="3 5">UCD_MED1</strain>
    </source>
</reference>
<keyword evidence="1" id="KW-1133">Transmembrane helix</keyword>
<protein>
    <submittedName>
        <fullName evidence="2">Uncharacterized protein</fullName>
    </submittedName>
</protein>
<dbReference type="AlphaFoldDB" id="A0A031GUN5"/>
<dbReference type="eggNOG" id="ENOG50316CR">
    <property type="taxonomic scope" value="Bacteria"/>
</dbReference>
<feature type="transmembrane region" description="Helical" evidence="1">
    <location>
        <begin position="26"/>
        <end position="46"/>
    </location>
</feature>